<dbReference type="SUPFAM" id="SSF103088">
    <property type="entry name" value="OmpA-like"/>
    <property type="match status" value="1"/>
</dbReference>
<sequence length="285" mass="31916">MRWAIPLILITSFNVSASVTDKEQDNWAVENRLFVGEETSVGIVASKQIFGLDWHLGGYVPLDNRIDFDSSFDYGVAKHFEINKTLGFSLGLGALDDHMYTDYQLNARVNRIVTLQTGYRFHLDDDFINQNEIYLGMRFELGEQNEIVPPPEPAPTKPNAPQYLPVYYNDTFYFDSSEYKVSYTSGLEVLADKVKDAREIEVNVTGYADSSGVRSKNQTLSKRRAQSVADVLVGSGIDVESITIEGRGIQSPVASNDTPEGRAKNRRVDVQVRGKIESSPELETK</sequence>
<dbReference type="Proteomes" id="UP001295420">
    <property type="component" value="Unassembled WGS sequence"/>
</dbReference>
<evidence type="ECO:0000313" key="8">
    <source>
        <dbReference type="Proteomes" id="UP001295420"/>
    </source>
</evidence>
<organism evidence="7 8">
    <name type="scientific">Vibrio owensii</name>
    <dbReference type="NCBI Taxonomy" id="696485"/>
    <lineage>
        <taxon>Bacteria</taxon>
        <taxon>Pseudomonadati</taxon>
        <taxon>Pseudomonadota</taxon>
        <taxon>Gammaproteobacteria</taxon>
        <taxon>Vibrionales</taxon>
        <taxon>Vibrionaceae</taxon>
        <taxon>Vibrio</taxon>
    </lineage>
</organism>
<evidence type="ECO:0000256" key="1">
    <source>
        <dbReference type="ARBA" id="ARBA00004442"/>
    </source>
</evidence>
<gene>
    <name evidence="7" type="ORF">THF1D04_380009</name>
</gene>
<dbReference type="PANTHER" id="PTHR30329:SF21">
    <property type="entry name" value="LIPOPROTEIN YIAD-RELATED"/>
    <property type="match status" value="1"/>
</dbReference>
<protein>
    <submittedName>
        <fullName evidence="7">OmpA family protein</fullName>
    </submittedName>
</protein>
<evidence type="ECO:0000256" key="5">
    <source>
        <dbReference type="SAM" id="MobiDB-lite"/>
    </source>
</evidence>
<accession>A0AAU9Q8H6</accession>
<feature type="domain" description="OmpA-like" evidence="6">
    <location>
        <begin position="159"/>
        <end position="276"/>
    </location>
</feature>
<comment type="subcellular location">
    <subcellularLocation>
        <location evidence="1">Cell outer membrane</location>
    </subcellularLocation>
</comment>
<dbReference type="InterPro" id="IPR006665">
    <property type="entry name" value="OmpA-like"/>
</dbReference>
<name>A0AAU9Q8H6_9VIBR</name>
<dbReference type="Gene3D" id="3.30.1330.60">
    <property type="entry name" value="OmpA-like domain"/>
    <property type="match status" value="1"/>
</dbReference>
<keyword evidence="3" id="KW-0998">Cell outer membrane</keyword>
<dbReference type="GO" id="GO:0009279">
    <property type="term" value="C:cell outer membrane"/>
    <property type="evidence" value="ECO:0007669"/>
    <property type="project" value="UniProtKB-SubCell"/>
</dbReference>
<comment type="caution">
    <text evidence="7">The sequence shown here is derived from an EMBL/GenBank/DDBJ whole genome shotgun (WGS) entry which is preliminary data.</text>
</comment>
<reference evidence="7" key="1">
    <citation type="submission" date="2022-01" db="EMBL/GenBank/DDBJ databases">
        <authorList>
            <person name="Lagorce A."/>
        </authorList>
    </citation>
    <scope>NUCLEOTIDE SEQUENCE</scope>
    <source>
        <strain evidence="7">Th15_F1_D04</strain>
    </source>
</reference>
<evidence type="ECO:0000256" key="2">
    <source>
        <dbReference type="ARBA" id="ARBA00023136"/>
    </source>
</evidence>
<keyword evidence="2 4" id="KW-0472">Membrane</keyword>
<dbReference type="Pfam" id="PF00691">
    <property type="entry name" value="OmpA"/>
    <property type="match status" value="1"/>
</dbReference>
<feature type="compositionally biased region" description="Basic and acidic residues" evidence="5">
    <location>
        <begin position="259"/>
        <end position="285"/>
    </location>
</feature>
<evidence type="ECO:0000256" key="4">
    <source>
        <dbReference type="PROSITE-ProRule" id="PRU00473"/>
    </source>
</evidence>
<proteinExistence type="predicted"/>
<dbReference type="PRINTS" id="PR01023">
    <property type="entry name" value="NAFLGMOTY"/>
</dbReference>
<dbReference type="PANTHER" id="PTHR30329">
    <property type="entry name" value="STATOR ELEMENT OF FLAGELLAR MOTOR COMPLEX"/>
    <property type="match status" value="1"/>
</dbReference>
<dbReference type="EMBL" id="CAKMTQ010000032">
    <property type="protein sequence ID" value="CAH1534401.1"/>
    <property type="molecule type" value="Genomic_DNA"/>
</dbReference>
<evidence type="ECO:0000313" key="7">
    <source>
        <dbReference type="EMBL" id="CAH1534401.1"/>
    </source>
</evidence>
<dbReference type="AlphaFoldDB" id="A0AAU9Q8H6"/>
<dbReference type="PRINTS" id="PR01021">
    <property type="entry name" value="OMPADOMAIN"/>
</dbReference>
<feature type="region of interest" description="Disordered" evidence="5">
    <location>
        <begin position="250"/>
        <end position="285"/>
    </location>
</feature>
<dbReference type="InterPro" id="IPR050330">
    <property type="entry name" value="Bact_OuterMem_StrucFunc"/>
</dbReference>
<dbReference type="RefSeq" id="WP_409931517.1">
    <property type="nucleotide sequence ID" value="NZ_CAKMTQ010000032.1"/>
</dbReference>
<evidence type="ECO:0000256" key="3">
    <source>
        <dbReference type="ARBA" id="ARBA00023237"/>
    </source>
</evidence>
<dbReference type="InterPro" id="IPR006664">
    <property type="entry name" value="OMP_bac"/>
</dbReference>
<evidence type="ECO:0000259" key="6">
    <source>
        <dbReference type="PROSITE" id="PS51123"/>
    </source>
</evidence>
<dbReference type="PROSITE" id="PS51123">
    <property type="entry name" value="OMPA_2"/>
    <property type="match status" value="1"/>
</dbReference>
<dbReference type="InterPro" id="IPR036737">
    <property type="entry name" value="OmpA-like_sf"/>
</dbReference>
<dbReference type="CDD" id="cd07185">
    <property type="entry name" value="OmpA_C-like"/>
    <property type="match status" value="1"/>
</dbReference>